<evidence type="ECO:0000259" key="2">
    <source>
        <dbReference type="PROSITE" id="PS50902"/>
    </source>
</evidence>
<dbReference type="Proteomes" id="UP000238274">
    <property type="component" value="Unassembled WGS sequence"/>
</dbReference>
<evidence type="ECO:0000313" key="4">
    <source>
        <dbReference type="Proteomes" id="UP000238274"/>
    </source>
</evidence>
<evidence type="ECO:0000256" key="1">
    <source>
        <dbReference type="ARBA" id="ARBA00006961"/>
    </source>
</evidence>
<comment type="similarity">
    <text evidence="1">Belongs to the WrbA family.</text>
</comment>
<dbReference type="AlphaFoldDB" id="A0A2S4V447"/>
<dbReference type="InterPro" id="IPR010089">
    <property type="entry name" value="Flavoprotein_WrbA-like"/>
</dbReference>
<dbReference type="SUPFAM" id="SSF52218">
    <property type="entry name" value="Flavoproteins"/>
    <property type="match status" value="1"/>
</dbReference>
<accession>A0A2S4V447</accession>
<dbReference type="GO" id="GO:0003955">
    <property type="term" value="F:NAD(P)H dehydrogenase (quinone) activity"/>
    <property type="evidence" value="ECO:0007669"/>
    <property type="project" value="InterPro"/>
</dbReference>
<dbReference type="NCBIfam" id="TIGR01755">
    <property type="entry name" value="flav_wrbA"/>
    <property type="match status" value="1"/>
</dbReference>
<sequence>MSAKVALLTYSMYGHIDKLADSIEEGLKASGATVSRFQFPETLAPEVLQKMHAPPKSSIQVLTDPTVLKDYDGFLLGFPTRYGRTPAQVSTFFDMTGGLGKLEASMASVLDGPRSSLRPTWTHFAGIFTSTASQHGGHETTALTTIPFLAHHGIIFVPLGFTHPNLTDNTEITGGSAWGASTVAGGDGSRIPTAKELEIAVGQGKSFGAIVNQYVAGATTSK</sequence>
<dbReference type="GO" id="GO:0016020">
    <property type="term" value="C:membrane"/>
    <property type="evidence" value="ECO:0007669"/>
    <property type="project" value="TreeGrafter"/>
</dbReference>
<dbReference type="VEuPathDB" id="FungiDB:PSTT_09670"/>
<dbReference type="NCBIfam" id="NF002999">
    <property type="entry name" value="PRK03767.1"/>
    <property type="match status" value="1"/>
</dbReference>
<reference evidence="3 4" key="1">
    <citation type="submission" date="2017-12" db="EMBL/GenBank/DDBJ databases">
        <title>Gene loss provides genomic basis for host adaptation in cereal stripe rust fungi.</title>
        <authorList>
            <person name="Xia C."/>
        </authorList>
    </citation>
    <scope>NUCLEOTIDE SEQUENCE [LARGE SCALE GENOMIC DNA]</scope>
    <source>
        <strain evidence="3 4">93TX-2</strain>
    </source>
</reference>
<dbReference type="InterPro" id="IPR029039">
    <property type="entry name" value="Flavoprotein-like_sf"/>
</dbReference>
<dbReference type="VEuPathDB" id="FungiDB:PSHT_11302"/>
<reference evidence="4" key="2">
    <citation type="journal article" date="2018" name="BMC Genomics">
        <title>Genomic insights into host adaptation between the wheat stripe rust pathogen (Puccinia striiformis f. sp. tritici) and the barley stripe rust pathogen (Puccinia striiformis f. sp. hordei).</title>
        <authorList>
            <person name="Xia C."/>
            <person name="Wang M."/>
            <person name="Yin C."/>
            <person name="Cornejo O.E."/>
            <person name="Hulbert S.H."/>
            <person name="Chen X."/>
        </authorList>
    </citation>
    <scope>NUCLEOTIDE SEQUENCE [LARGE SCALE GENOMIC DNA]</scope>
    <source>
        <strain evidence="4">93TX-2</strain>
    </source>
</reference>
<protein>
    <recommendedName>
        <fullName evidence="2">Flavodoxin-like domain-containing protein</fullName>
    </recommendedName>
</protein>
<comment type="caution">
    <text evidence="3">The sequence shown here is derived from an EMBL/GenBank/DDBJ whole genome shotgun (WGS) entry which is preliminary data.</text>
</comment>
<name>A0A2S4V447_9BASI</name>
<feature type="domain" description="Flavodoxin-like" evidence="2">
    <location>
        <begin position="5"/>
        <end position="183"/>
    </location>
</feature>
<dbReference type="OrthoDB" id="504689at2759"/>
<dbReference type="PANTHER" id="PTHR30546">
    <property type="entry name" value="FLAVODOXIN-RELATED PROTEIN WRBA-RELATED"/>
    <property type="match status" value="1"/>
</dbReference>
<keyword evidence="4" id="KW-1185">Reference proteome</keyword>
<evidence type="ECO:0000313" key="3">
    <source>
        <dbReference type="EMBL" id="POW04267.1"/>
    </source>
</evidence>
<dbReference type="Gene3D" id="3.40.50.360">
    <property type="match status" value="1"/>
</dbReference>
<dbReference type="FunFam" id="3.40.50.360:FF:000001">
    <property type="entry name" value="NAD(P)H dehydrogenase (Quinone) FQR1-like"/>
    <property type="match status" value="1"/>
</dbReference>
<dbReference type="PANTHER" id="PTHR30546:SF23">
    <property type="entry name" value="FLAVOPROTEIN-LIKE PROTEIN YCP4-RELATED"/>
    <property type="match status" value="1"/>
</dbReference>
<proteinExistence type="inferred from homology"/>
<gene>
    <name evidence="3" type="ORF">PSHT_11302</name>
</gene>
<reference evidence="4" key="3">
    <citation type="journal article" date="2018" name="Mol. Plant Microbe Interact.">
        <title>Genome sequence resources for the wheat stripe rust pathogen (Puccinia striiformis f. sp. tritici) and the barley stripe rust pathogen (Puccinia striiformis f. sp. hordei).</title>
        <authorList>
            <person name="Xia C."/>
            <person name="Wang M."/>
            <person name="Yin C."/>
            <person name="Cornejo O.E."/>
            <person name="Hulbert S.H."/>
            <person name="Chen X."/>
        </authorList>
    </citation>
    <scope>NUCLEOTIDE SEQUENCE [LARGE SCALE GENOMIC DNA]</scope>
    <source>
        <strain evidence="4">93TX-2</strain>
    </source>
</reference>
<organism evidence="3 4">
    <name type="scientific">Puccinia striiformis</name>
    <dbReference type="NCBI Taxonomy" id="27350"/>
    <lineage>
        <taxon>Eukaryota</taxon>
        <taxon>Fungi</taxon>
        <taxon>Dikarya</taxon>
        <taxon>Basidiomycota</taxon>
        <taxon>Pucciniomycotina</taxon>
        <taxon>Pucciniomycetes</taxon>
        <taxon>Pucciniales</taxon>
        <taxon>Pucciniaceae</taxon>
        <taxon>Puccinia</taxon>
    </lineage>
</organism>
<dbReference type="InterPro" id="IPR008254">
    <property type="entry name" value="Flavodoxin/NO_synth"/>
</dbReference>
<dbReference type="GO" id="GO:0010181">
    <property type="term" value="F:FMN binding"/>
    <property type="evidence" value="ECO:0007669"/>
    <property type="project" value="InterPro"/>
</dbReference>
<dbReference type="EMBL" id="PKSM01000186">
    <property type="protein sequence ID" value="POW04267.1"/>
    <property type="molecule type" value="Genomic_DNA"/>
</dbReference>
<dbReference type="PROSITE" id="PS50902">
    <property type="entry name" value="FLAVODOXIN_LIKE"/>
    <property type="match status" value="1"/>
</dbReference>